<organism evidence="8 9">
    <name type="scientific">Photobacterium galatheae</name>
    <dbReference type="NCBI Taxonomy" id="1654360"/>
    <lineage>
        <taxon>Bacteria</taxon>
        <taxon>Pseudomonadati</taxon>
        <taxon>Pseudomonadota</taxon>
        <taxon>Gammaproteobacteria</taxon>
        <taxon>Vibrionales</taxon>
        <taxon>Vibrionaceae</taxon>
        <taxon>Photobacterium</taxon>
    </lineage>
</organism>
<dbReference type="OrthoDB" id="8538786at2"/>
<feature type="transmembrane region" description="Helical" evidence="7">
    <location>
        <begin position="353"/>
        <end position="373"/>
    </location>
</feature>
<dbReference type="Pfam" id="PF13440">
    <property type="entry name" value="Polysacc_synt_3"/>
    <property type="match status" value="1"/>
</dbReference>
<evidence type="ECO:0000256" key="6">
    <source>
        <dbReference type="ARBA" id="ARBA00023136"/>
    </source>
</evidence>
<name>A0A066RKA3_9GAMM</name>
<dbReference type="PANTHER" id="PTHR30250:SF10">
    <property type="entry name" value="LIPOPOLYSACCHARIDE BIOSYNTHESIS PROTEIN WZXC"/>
    <property type="match status" value="1"/>
</dbReference>
<evidence type="ECO:0000256" key="4">
    <source>
        <dbReference type="ARBA" id="ARBA00022692"/>
    </source>
</evidence>
<dbReference type="EMBL" id="JMIB01000028">
    <property type="protein sequence ID" value="KDM90744.1"/>
    <property type="molecule type" value="Genomic_DNA"/>
</dbReference>
<comment type="subcellular location">
    <subcellularLocation>
        <location evidence="1">Cell membrane</location>
        <topology evidence="1">Multi-pass membrane protein</topology>
    </subcellularLocation>
</comment>
<evidence type="ECO:0000256" key="7">
    <source>
        <dbReference type="SAM" id="Phobius"/>
    </source>
</evidence>
<feature type="transmembrane region" description="Helical" evidence="7">
    <location>
        <begin position="285"/>
        <end position="306"/>
    </location>
</feature>
<dbReference type="AlphaFoldDB" id="A0A066RKA3"/>
<feature type="transmembrane region" description="Helical" evidence="7">
    <location>
        <begin position="45"/>
        <end position="62"/>
    </location>
</feature>
<feature type="transmembrane region" description="Helical" evidence="7">
    <location>
        <begin position="439"/>
        <end position="465"/>
    </location>
</feature>
<accession>A0A066RKA3</accession>
<dbReference type="Proteomes" id="UP000027192">
    <property type="component" value="Unassembled WGS sequence"/>
</dbReference>
<evidence type="ECO:0000256" key="3">
    <source>
        <dbReference type="ARBA" id="ARBA00022475"/>
    </source>
</evidence>
<evidence type="ECO:0000256" key="2">
    <source>
        <dbReference type="ARBA" id="ARBA00007430"/>
    </source>
</evidence>
<evidence type="ECO:0000313" key="9">
    <source>
        <dbReference type="Proteomes" id="UP000027192"/>
    </source>
</evidence>
<keyword evidence="9" id="KW-1185">Reference proteome</keyword>
<dbReference type="STRING" id="1654360.EA58_15260"/>
<sequence>MADKYSQAIFSGAKWSMLTIWYNRCIGLVSTLVLVRLLSPEDYGVAGFAMFFVFFFIALSTVGTKRYVLMENTEDEEKLNSIWSLNLLFRLVSAVILWLSADYVALYANEPKVALVVKVVSAIPLIRAFHNVGMDVFEKNFNFKMETVMLMVAKTLSTACTILLAFVVGNYWALVTGVVLMAVIEVIASYILCPFRPRWSTRYWKEQWQVSKWLYLVSVSGFLRSRVDMLVLGNLLNSRDVGFYNMAQEFAWLPFTDFLAPMNRGIFSVFAKIKENEALLKERIYSQLALLMLLVMPVSFGMCAISEDFVRVILGQKWLMVIPVMQHLSFLMIVMTLYMLVNSVLILKSKMPLLFLCDCVAIVLVIGSFYGLGYDTPADLSMVRLSVGGVFLVCVAVISLSVIRLQARRFLPTVLLPMAVSGLMYFCVSAVSAHIESHVIGLVMSVMTGVVVYTVTMIVMLPVAVRWIPEYRTLQLKLGRMFRIPSYQ</sequence>
<feature type="transmembrane region" description="Helical" evidence="7">
    <location>
        <begin position="150"/>
        <end position="168"/>
    </location>
</feature>
<dbReference type="RefSeq" id="WP_036754297.1">
    <property type="nucleotide sequence ID" value="NZ_JAGSGC010000007.1"/>
</dbReference>
<dbReference type="InterPro" id="IPR050833">
    <property type="entry name" value="Poly_Biosynth_Transport"/>
</dbReference>
<dbReference type="GO" id="GO:0005886">
    <property type="term" value="C:plasma membrane"/>
    <property type="evidence" value="ECO:0007669"/>
    <property type="project" value="UniProtKB-SubCell"/>
</dbReference>
<evidence type="ECO:0000256" key="1">
    <source>
        <dbReference type="ARBA" id="ARBA00004651"/>
    </source>
</evidence>
<comment type="caution">
    <text evidence="8">The sequence shown here is derived from an EMBL/GenBank/DDBJ whole genome shotgun (WGS) entry which is preliminary data.</text>
</comment>
<feature type="transmembrane region" description="Helical" evidence="7">
    <location>
        <begin position="410"/>
        <end position="433"/>
    </location>
</feature>
<dbReference type="PANTHER" id="PTHR30250">
    <property type="entry name" value="PST FAMILY PREDICTED COLANIC ACID TRANSPORTER"/>
    <property type="match status" value="1"/>
</dbReference>
<evidence type="ECO:0000256" key="5">
    <source>
        <dbReference type="ARBA" id="ARBA00022989"/>
    </source>
</evidence>
<evidence type="ECO:0000313" key="8">
    <source>
        <dbReference type="EMBL" id="KDM90744.1"/>
    </source>
</evidence>
<feature type="transmembrane region" description="Helical" evidence="7">
    <location>
        <begin position="318"/>
        <end position="341"/>
    </location>
</feature>
<keyword evidence="4 7" id="KW-0812">Transmembrane</keyword>
<feature type="transmembrane region" description="Helical" evidence="7">
    <location>
        <begin position="21"/>
        <end position="39"/>
    </location>
</feature>
<proteinExistence type="inferred from homology"/>
<protein>
    <recommendedName>
        <fullName evidence="10">Polysaccharide biosynthesis protein C-terminal domain-containing protein</fullName>
    </recommendedName>
</protein>
<feature type="transmembrane region" description="Helical" evidence="7">
    <location>
        <begin position="385"/>
        <end position="403"/>
    </location>
</feature>
<reference evidence="8 9" key="1">
    <citation type="submission" date="2014-04" db="EMBL/GenBank/DDBJ databases">
        <title>Draft genome sequence of Photobacterium halotolerans S2753: a solonamide, ngercheumicin and holomycin producer.</title>
        <authorList>
            <person name="Machado H.R."/>
            <person name="Gram L."/>
        </authorList>
    </citation>
    <scope>NUCLEOTIDE SEQUENCE [LARGE SCALE GENOMIC DNA]</scope>
    <source>
        <strain evidence="8 9">S2753</strain>
    </source>
</reference>
<feature type="transmembrane region" description="Helical" evidence="7">
    <location>
        <begin position="174"/>
        <end position="193"/>
    </location>
</feature>
<keyword evidence="3" id="KW-1003">Cell membrane</keyword>
<keyword evidence="5 7" id="KW-1133">Transmembrane helix</keyword>
<keyword evidence="6 7" id="KW-0472">Membrane</keyword>
<comment type="similarity">
    <text evidence="2">Belongs to the polysaccharide synthase family.</text>
</comment>
<evidence type="ECO:0008006" key="10">
    <source>
        <dbReference type="Google" id="ProtNLM"/>
    </source>
</evidence>
<gene>
    <name evidence="8" type="ORF">EA58_15260</name>
</gene>